<feature type="transmembrane region" description="Helical" evidence="1">
    <location>
        <begin position="38"/>
        <end position="55"/>
    </location>
</feature>
<evidence type="ECO:0000313" key="2">
    <source>
        <dbReference type="EMBL" id="PCC82935.1"/>
    </source>
</evidence>
<feature type="transmembrane region" description="Helical" evidence="1">
    <location>
        <begin position="12"/>
        <end position="32"/>
    </location>
</feature>
<name>A0A2A4AGP0_9CORY</name>
<dbReference type="AlphaFoldDB" id="A0A2A4AGP0"/>
<organism evidence="2 3">
    <name type="scientific">Corynebacterium accolens</name>
    <dbReference type="NCBI Taxonomy" id="38284"/>
    <lineage>
        <taxon>Bacteria</taxon>
        <taxon>Bacillati</taxon>
        <taxon>Actinomycetota</taxon>
        <taxon>Actinomycetes</taxon>
        <taxon>Mycobacteriales</taxon>
        <taxon>Corynebacteriaceae</taxon>
        <taxon>Corynebacterium</taxon>
    </lineage>
</organism>
<gene>
    <name evidence="2" type="ORF">COM45_06125</name>
</gene>
<dbReference type="Proteomes" id="UP000218690">
    <property type="component" value="Unassembled WGS sequence"/>
</dbReference>
<feature type="transmembrane region" description="Helical" evidence="1">
    <location>
        <begin position="87"/>
        <end position="105"/>
    </location>
</feature>
<evidence type="ECO:0000256" key="1">
    <source>
        <dbReference type="SAM" id="Phobius"/>
    </source>
</evidence>
<accession>A0A2A4AGP0</accession>
<keyword evidence="1" id="KW-1133">Transmembrane helix</keyword>
<dbReference type="EMBL" id="NWBP01000021">
    <property type="protein sequence ID" value="PCC82935.1"/>
    <property type="molecule type" value="Genomic_DNA"/>
</dbReference>
<keyword evidence="1" id="KW-0812">Transmembrane</keyword>
<sequence>MESTSRPTRAYLSFLAVALAFFVVPGIVGAALSGNTATVTMLVLLPVMALALGMLDGRLFRYTLSFPLIAAFMFWLSTKVYYNTGTWIYAVEVVLLAWLGSWLTGRKA</sequence>
<proteinExistence type="predicted"/>
<keyword evidence="1" id="KW-0472">Membrane</keyword>
<evidence type="ECO:0000313" key="3">
    <source>
        <dbReference type="Proteomes" id="UP000218690"/>
    </source>
</evidence>
<comment type="caution">
    <text evidence="2">The sequence shown here is derived from an EMBL/GenBank/DDBJ whole genome shotgun (WGS) entry which is preliminary data.</text>
</comment>
<protein>
    <submittedName>
        <fullName evidence="2">Uncharacterized protein</fullName>
    </submittedName>
</protein>
<reference evidence="2 3" key="1">
    <citation type="submission" date="2017-09" db="EMBL/GenBank/DDBJ databases">
        <title>Draft Genome Sequence of Corynebacterium accolens AH4003.</title>
        <authorList>
            <person name="Chen Y."/>
            <person name="Oosthuysen W.F."/>
            <person name="Kelley S."/>
            <person name="Horswill A."/>
        </authorList>
    </citation>
    <scope>NUCLEOTIDE SEQUENCE [LARGE SCALE GENOMIC DNA]</scope>
    <source>
        <strain evidence="2 3">AH4003</strain>
    </source>
</reference>